<dbReference type="RefSeq" id="WP_085010897.1">
    <property type="nucleotide sequence ID" value="NZ_NAAD01000013.1"/>
</dbReference>
<reference evidence="8 9" key="1">
    <citation type="submission" date="2017-03" db="EMBL/GenBank/DDBJ databases">
        <title>Genome sequence of Geothermobacter sp. EPR-M, Deep-Sea Iron Reducer.</title>
        <authorList>
            <person name="Tully B."/>
            <person name="Savalia P."/>
            <person name="Abuyen K."/>
            <person name="Baughan C."/>
            <person name="Romero E."/>
            <person name="Ronkowski C."/>
            <person name="Torres B."/>
            <person name="Tremblay J."/>
            <person name="Trujillo A."/>
            <person name="Tyler M."/>
            <person name="Perez-Rodriguez I."/>
            <person name="Amend J."/>
        </authorList>
    </citation>
    <scope>NUCLEOTIDE SEQUENCE [LARGE SCALE GENOMIC DNA]</scope>
    <source>
        <strain evidence="8 9">EPR-M</strain>
    </source>
</reference>
<feature type="domain" description="CBS" evidence="7">
    <location>
        <begin position="69"/>
        <end position="131"/>
    </location>
</feature>
<comment type="caution">
    <text evidence="8">The sequence shown here is derived from an EMBL/GenBank/DDBJ whole genome shotgun (WGS) entry which is preliminary data.</text>
</comment>
<dbReference type="OrthoDB" id="9798188at2"/>
<dbReference type="PANTHER" id="PTHR22777:SF32">
    <property type="entry name" value="UPF0053 INNER MEMBRANE PROTEIN YFJD"/>
    <property type="match status" value="1"/>
</dbReference>
<keyword evidence="3" id="KW-1003">Cell membrane</keyword>
<name>A0A1X0Y1I0_9BACT</name>
<dbReference type="SUPFAM" id="SSF54631">
    <property type="entry name" value="CBS-domain pair"/>
    <property type="match status" value="1"/>
</dbReference>
<dbReference type="InterPro" id="IPR016169">
    <property type="entry name" value="FAD-bd_PCMH_sub2"/>
</dbReference>
<dbReference type="EMBL" id="NAAD01000013">
    <property type="protein sequence ID" value="ORJ59061.1"/>
    <property type="molecule type" value="Genomic_DNA"/>
</dbReference>
<dbReference type="Proteomes" id="UP000193136">
    <property type="component" value="Unassembled WGS sequence"/>
</dbReference>
<keyword evidence="9" id="KW-1185">Reference proteome</keyword>
<evidence type="ECO:0000313" key="8">
    <source>
        <dbReference type="EMBL" id="ORJ59061.1"/>
    </source>
</evidence>
<dbReference type="SMART" id="SM01091">
    <property type="entry name" value="CorC_HlyC"/>
    <property type="match status" value="1"/>
</dbReference>
<keyword evidence="4" id="KW-0677">Repeat</keyword>
<evidence type="ECO:0000256" key="1">
    <source>
        <dbReference type="ARBA" id="ARBA00004651"/>
    </source>
</evidence>
<evidence type="ECO:0000256" key="4">
    <source>
        <dbReference type="ARBA" id="ARBA00022737"/>
    </source>
</evidence>
<dbReference type="InterPro" id="IPR000644">
    <property type="entry name" value="CBS_dom"/>
</dbReference>
<sequence length="289" mass="32813">MDEEQPSGQKKSFFSGWRRFFGGRRRALSEEDLQAIIEESEEDGIINEEESEMLASIFEFGETIVREVMVPRTDMVCCPVDASMEDLLQIIIRSGHSRFPIFEGTTDRIVGVIYAKDLLRYWGRAPDGLSIRQQMRAPFFVPETKKIEELLKDFKSRRIHMAIAVDEFGGTSGLITIEDLIEEIVGDIQDEYDLEESLFSVEGPDSYLVDARLSLSELEEHLDRPLIDSEEIDTLGGYLCHLFGHVPVVGETIEDAGLQMTVLEADERRISKVRLVVTGRDEAEDEAED</sequence>
<dbReference type="SUPFAM" id="SSF56176">
    <property type="entry name" value="FAD-binding/transporter-associated domain-like"/>
    <property type="match status" value="1"/>
</dbReference>
<dbReference type="Gene3D" id="3.30.465.10">
    <property type="match status" value="1"/>
</dbReference>
<dbReference type="InterPro" id="IPR005170">
    <property type="entry name" value="Transptr-assoc_dom"/>
</dbReference>
<evidence type="ECO:0000259" key="7">
    <source>
        <dbReference type="PROSITE" id="PS51371"/>
    </source>
</evidence>
<evidence type="ECO:0000256" key="5">
    <source>
        <dbReference type="ARBA" id="ARBA00023122"/>
    </source>
</evidence>
<dbReference type="PANTHER" id="PTHR22777">
    <property type="entry name" value="HEMOLYSIN-RELATED"/>
    <property type="match status" value="1"/>
</dbReference>
<organism evidence="8 9">
    <name type="scientific">Geothermobacter hydrogeniphilus</name>
    <dbReference type="NCBI Taxonomy" id="1969733"/>
    <lineage>
        <taxon>Bacteria</taxon>
        <taxon>Pseudomonadati</taxon>
        <taxon>Thermodesulfobacteriota</taxon>
        <taxon>Desulfuromonadia</taxon>
        <taxon>Desulfuromonadales</taxon>
        <taxon>Geothermobacteraceae</taxon>
        <taxon>Geothermobacter</taxon>
    </lineage>
</organism>
<dbReference type="InterPro" id="IPR046342">
    <property type="entry name" value="CBS_dom_sf"/>
</dbReference>
<keyword evidence="3" id="KW-0472">Membrane</keyword>
<evidence type="ECO:0000313" key="9">
    <source>
        <dbReference type="Proteomes" id="UP000193136"/>
    </source>
</evidence>
<feature type="domain" description="CBS" evidence="7">
    <location>
        <begin position="134"/>
        <end position="191"/>
    </location>
</feature>
<accession>A0A1X0Y1I0</accession>
<keyword evidence="5 6" id="KW-0129">CBS domain</keyword>
<dbReference type="FunFam" id="3.10.580.10:FF:000002">
    <property type="entry name" value="Magnesium/cobalt efflux protein CorC"/>
    <property type="match status" value="1"/>
</dbReference>
<evidence type="ECO:0000256" key="2">
    <source>
        <dbReference type="ARBA" id="ARBA00006337"/>
    </source>
</evidence>
<dbReference type="AlphaFoldDB" id="A0A1X0Y1I0"/>
<dbReference type="Pfam" id="PF03471">
    <property type="entry name" value="CorC_HlyC"/>
    <property type="match status" value="1"/>
</dbReference>
<dbReference type="CDD" id="cd04590">
    <property type="entry name" value="CBS_pair_CorC_HlyC_assoc"/>
    <property type="match status" value="1"/>
</dbReference>
<evidence type="ECO:0000256" key="3">
    <source>
        <dbReference type="ARBA" id="ARBA00022475"/>
    </source>
</evidence>
<dbReference type="GO" id="GO:0005886">
    <property type="term" value="C:plasma membrane"/>
    <property type="evidence" value="ECO:0007669"/>
    <property type="project" value="UniProtKB-SubCell"/>
</dbReference>
<dbReference type="SMART" id="SM00116">
    <property type="entry name" value="CBS"/>
    <property type="match status" value="2"/>
</dbReference>
<dbReference type="PROSITE" id="PS51371">
    <property type="entry name" value="CBS"/>
    <property type="match status" value="2"/>
</dbReference>
<protein>
    <submittedName>
        <fullName evidence="8">Ion transporter</fullName>
    </submittedName>
</protein>
<dbReference type="InterPro" id="IPR036318">
    <property type="entry name" value="FAD-bd_PCMH-like_sf"/>
</dbReference>
<dbReference type="Gene3D" id="3.10.580.10">
    <property type="entry name" value="CBS-domain"/>
    <property type="match status" value="1"/>
</dbReference>
<proteinExistence type="inferred from homology"/>
<comment type="similarity">
    <text evidence="2">Belongs to the UPF0053 family.</text>
</comment>
<evidence type="ECO:0000256" key="6">
    <source>
        <dbReference type="PROSITE-ProRule" id="PRU00703"/>
    </source>
</evidence>
<dbReference type="InterPro" id="IPR044751">
    <property type="entry name" value="Ion_transp-like_CBS"/>
</dbReference>
<gene>
    <name evidence="8" type="ORF">B5V00_10845</name>
</gene>
<dbReference type="Pfam" id="PF00571">
    <property type="entry name" value="CBS"/>
    <property type="match status" value="2"/>
</dbReference>
<dbReference type="GO" id="GO:0050660">
    <property type="term" value="F:flavin adenine dinucleotide binding"/>
    <property type="evidence" value="ECO:0007669"/>
    <property type="project" value="InterPro"/>
</dbReference>
<comment type="subcellular location">
    <subcellularLocation>
        <location evidence="1">Cell membrane</location>
        <topology evidence="1">Multi-pass membrane protein</topology>
    </subcellularLocation>
</comment>
<dbReference type="STRING" id="1969733.B5V00_10845"/>